<dbReference type="AlphaFoldDB" id="E7RZW3"/>
<dbReference type="STRING" id="887898.HMPREF0551_2227"/>
<dbReference type="EMBL" id="AEQP01000022">
    <property type="protein sequence ID" value="EFV94112.1"/>
    <property type="molecule type" value="Genomic_DNA"/>
</dbReference>
<gene>
    <name evidence="1" type="ORF">HMPREF0551_2227</name>
</gene>
<protein>
    <submittedName>
        <fullName evidence="1">MltA-interacting protein MipA</fullName>
    </submittedName>
</protein>
<accession>E7RZW3</accession>
<dbReference type="Pfam" id="PF06629">
    <property type="entry name" value="MipA"/>
    <property type="match status" value="1"/>
</dbReference>
<evidence type="ECO:0000313" key="1">
    <source>
        <dbReference type="EMBL" id="EFV94112.1"/>
    </source>
</evidence>
<dbReference type="eggNOG" id="COG3713">
    <property type="taxonomic scope" value="Bacteria"/>
</dbReference>
<reference evidence="1 2" key="1">
    <citation type="submission" date="2010-12" db="EMBL/GenBank/DDBJ databases">
        <authorList>
            <person name="Muzny D."/>
            <person name="Qin X."/>
            <person name="Deng J."/>
            <person name="Jiang H."/>
            <person name="Liu Y."/>
            <person name="Qu J."/>
            <person name="Song X.-Z."/>
            <person name="Zhang L."/>
            <person name="Thornton R."/>
            <person name="Coyle M."/>
            <person name="Francisco L."/>
            <person name="Jackson L."/>
            <person name="Javaid M."/>
            <person name="Korchina V."/>
            <person name="Kovar C."/>
            <person name="Mata R."/>
            <person name="Mathew T."/>
            <person name="Ngo R."/>
            <person name="Nguyen L."/>
            <person name="Nguyen N."/>
            <person name="Okwuonu G."/>
            <person name="Ongeri F."/>
            <person name="Pham C."/>
            <person name="Simmons D."/>
            <person name="Wilczek-Boney K."/>
            <person name="Hale W."/>
            <person name="Jakkamsetti A."/>
            <person name="Pham P."/>
            <person name="Ruth R."/>
            <person name="San Lucas F."/>
            <person name="Warren J."/>
            <person name="Zhang J."/>
            <person name="Zhao Z."/>
            <person name="Zhou C."/>
            <person name="Zhu D."/>
            <person name="Lee S."/>
            <person name="Bess C."/>
            <person name="Blankenburg K."/>
            <person name="Forbes L."/>
            <person name="Fu Q."/>
            <person name="Gubbala S."/>
            <person name="Hirani K."/>
            <person name="Jayaseelan J.C."/>
            <person name="Lara F."/>
            <person name="Munidasa M."/>
            <person name="Palculict T."/>
            <person name="Patil S."/>
            <person name="Pu L.-L."/>
            <person name="Saada N."/>
            <person name="Tang L."/>
            <person name="Weissenberger G."/>
            <person name="Zhu Y."/>
            <person name="Hemphill L."/>
            <person name="Shang Y."/>
            <person name="Youmans B."/>
            <person name="Ayvaz T."/>
            <person name="Ross M."/>
            <person name="Santibanez J."/>
            <person name="Aqrawi P."/>
            <person name="Gross S."/>
            <person name="Joshi V."/>
            <person name="Fowler G."/>
            <person name="Nazareth L."/>
            <person name="Reid J."/>
            <person name="Worley K."/>
            <person name="Petrosino J."/>
            <person name="Highlander S."/>
            <person name="Gibbs R."/>
        </authorList>
    </citation>
    <scope>NUCLEOTIDE SEQUENCE [LARGE SCALE GENOMIC DNA]</scope>
    <source>
        <strain evidence="1 2">ATCC 51599</strain>
    </source>
</reference>
<dbReference type="HOGENOM" id="CLU_056131_0_0_4"/>
<name>E7RZW3_9BURK</name>
<evidence type="ECO:0000313" key="2">
    <source>
        <dbReference type="Proteomes" id="UP000011021"/>
    </source>
</evidence>
<dbReference type="Proteomes" id="UP000011021">
    <property type="component" value="Unassembled WGS sequence"/>
</dbReference>
<sequence>MPVWAADTDTTRTDGQARSFSHRHSLPVWEVGAGLSGITLPDYRGSARQRQYLLPFPMFVYRSPHLRVDRSGIRADLWDSDRVELDVSVGLTPPVRRTTTGIRAGMPRLKSLFEIGPRLQVHLWSDASRKQELRLELPLRYAMPLGRLQNRGWVFSPSLGWRVSDVVGFSGWQFGLWGGPVFATRAYHRYYYEIDPQHARTWRPAYAAKGGYGGLELTAALNKRYPQTWVAGFVRATHLGGAAFADSPLVERRTNVSAGIVLGWLFARSSEEVRQTD</sequence>
<dbReference type="InterPro" id="IPR010583">
    <property type="entry name" value="MipA"/>
</dbReference>
<proteinExistence type="predicted"/>
<organism evidence="1 2">
    <name type="scientific">Lautropia mirabilis ATCC 51599</name>
    <dbReference type="NCBI Taxonomy" id="887898"/>
    <lineage>
        <taxon>Bacteria</taxon>
        <taxon>Pseudomonadati</taxon>
        <taxon>Pseudomonadota</taxon>
        <taxon>Betaproteobacteria</taxon>
        <taxon>Burkholderiales</taxon>
        <taxon>Burkholderiaceae</taxon>
        <taxon>Lautropia</taxon>
    </lineage>
</organism>
<dbReference type="RefSeq" id="WP_005674630.1">
    <property type="nucleotide sequence ID" value="NZ_CP146288.1"/>
</dbReference>
<comment type="caution">
    <text evidence="1">The sequence shown here is derived from an EMBL/GenBank/DDBJ whole genome shotgun (WGS) entry which is preliminary data.</text>
</comment>
<keyword evidence="2" id="KW-1185">Reference proteome</keyword>